<organism evidence="1 2">
    <name type="scientific">Halorubrum hochstenium ATCC 700873</name>
    <dbReference type="NCBI Taxonomy" id="1227481"/>
    <lineage>
        <taxon>Archaea</taxon>
        <taxon>Methanobacteriati</taxon>
        <taxon>Methanobacteriota</taxon>
        <taxon>Stenosarchaea group</taxon>
        <taxon>Halobacteria</taxon>
        <taxon>Halobacteriales</taxon>
        <taxon>Haloferacaceae</taxon>
        <taxon>Halorubrum</taxon>
    </lineage>
</organism>
<evidence type="ECO:0000313" key="1">
    <source>
        <dbReference type="EMBL" id="ELZ61611.1"/>
    </source>
</evidence>
<evidence type="ECO:0000313" key="2">
    <source>
        <dbReference type="Proteomes" id="UP000011689"/>
    </source>
</evidence>
<name>M0FNK3_9EURY</name>
<keyword evidence="2" id="KW-1185">Reference proteome</keyword>
<dbReference type="EMBL" id="AOJO01000005">
    <property type="protein sequence ID" value="ELZ61611.1"/>
    <property type="molecule type" value="Genomic_DNA"/>
</dbReference>
<comment type="caution">
    <text evidence="1">The sequence shown here is derived from an EMBL/GenBank/DDBJ whole genome shotgun (WGS) entry which is preliminary data.</text>
</comment>
<feature type="non-terminal residue" evidence="1">
    <location>
        <position position="70"/>
    </location>
</feature>
<gene>
    <name evidence="1" type="ORF">C467_01221</name>
</gene>
<proteinExistence type="predicted"/>
<dbReference type="STRING" id="1227481.C467_01221"/>
<accession>M0FNK3</accession>
<protein>
    <submittedName>
        <fullName evidence="1">HTR-like protein</fullName>
    </submittedName>
</protein>
<dbReference type="Proteomes" id="UP000011689">
    <property type="component" value="Unassembled WGS sequence"/>
</dbReference>
<dbReference type="AlphaFoldDB" id="M0FNK3"/>
<sequence>MFGGESREEIAELATRAAIDILEFPNSGVRLYDPEANVLRPTAISEEATAAFGDRPPFGPGDGRVWEAFE</sequence>
<reference evidence="1 2" key="1">
    <citation type="journal article" date="2014" name="PLoS Genet.">
        <title>Phylogenetically driven sequencing of extremely halophilic archaea reveals strategies for static and dynamic osmo-response.</title>
        <authorList>
            <person name="Becker E.A."/>
            <person name="Seitzer P.M."/>
            <person name="Tritt A."/>
            <person name="Larsen D."/>
            <person name="Krusor M."/>
            <person name="Yao A.I."/>
            <person name="Wu D."/>
            <person name="Madern D."/>
            <person name="Eisen J.A."/>
            <person name="Darling A.E."/>
            <person name="Facciotti M.T."/>
        </authorList>
    </citation>
    <scope>NUCLEOTIDE SEQUENCE [LARGE SCALE GENOMIC DNA]</scope>
    <source>
        <strain evidence="1 2">ATCC 700873</strain>
    </source>
</reference>